<dbReference type="InterPro" id="IPR036396">
    <property type="entry name" value="Cyt_P450_sf"/>
</dbReference>
<evidence type="ECO:0000313" key="17">
    <source>
        <dbReference type="EMBL" id="KAJ0205688.1"/>
    </source>
</evidence>
<evidence type="ECO:0000256" key="10">
    <source>
        <dbReference type="ARBA" id="ARBA00023002"/>
    </source>
</evidence>
<dbReference type="Gene3D" id="1.10.630.10">
    <property type="entry name" value="Cytochrome P450"/>
    <property type="match status" value="2"/>
</dbReference>
<dbReference type="Pfam" id="PF00132">
    <property type="entry name" value="Hexapep"/>
    <property type="match status" value="1"/>
</dbReference>
<proteinExistence type="inferred from homology"/>
<dbReference type="GO" id="GO:0004497">
    <property type="term" value="F:monooxygenase activity"/>
    <property type="evidence" value="ECO:0007669"/>
    <property type="project" value="UniProtKB-KW"/>
</dbReference>
<dbReference type="NCBIfam" id="TIGR01172">
    <property type="entry name" value="cysE"/>
    <property type="match status" value="1"/>
</dbReference>
<dbReference type="InterPro" id="IPR053376">
    <property type="entry name" value="Serine_acetyltransferase"/>
</dbReference>
<feature type="binding site" description="axial binding residue" evidence="14">
    <location>
        <position position="826"/>
    </location>
    <ligand>
        <name>heme</name>
        <dbReference type="ChEBI" id="CHEBI:30413"/>
    </ligand>
    <ligandPart>
        <name>Fe</name>
        <dbReference type="ChEBI" id="CHEBI:18248"/>
    </ligandPart>
</feature>
<evidence type="ECO:0000256" key="6">
    <source>
        <dbReference type="ARBA" id="ARBA00022605"/>
    </source>
</evidence>
<evidence type="ECO:0000259" key="16">
    <source>
        <dbReference type="SMART" id="SM00971"/>
    </source>
</evidence>
<dbReference type="Gene3D" id="1.10.3130.10">
    <property type="entry name" value="serine acetyltransferase, domain 1"/>
    <property type="match status" value="1"/>
</dbReference>
<dbReference type="Pfam" id="PF06426">
    <property type="entry name" value="SATase_N"/>
    <property type="match status" value="1"/>
</dbReference>
<dbReference type="InterPro" id="IPR042122">
    <property type="entry name" value="Ser_AcTrfase_N_sf"/>
</dbReference>
<dbReference type="InterPro" id="IPR010493">
    <property type="entry name" value="Ser_AcTrfase_N"/>
</dbReference>
<dbReference type="GO" id="GO:0051762">
    <property type="term" value="P:sesquiterpene biosynthetic process"/>
    <property type="evidence" value="ECO:0007669"/>
    <property type="project" value="UniProtKB-ARBA"/>
</dbReference>
<evidence type="ECO:0000256" key="2">
    <source>
        <dbReference type="ARBA" id="ARBA00004876"/>
    </source>
</evidence>
<dbReference type="GO" id="GO:0006535">
    <property type="term" value="P:cysteine biosynthetic process from serine"/>
    <property type="evidence" value="ECO:0007669"/>
    <property type="project" value="InterPro"/>
</dbReference>
<evidence type="ECO:0000256" key="1">
    <source>
        <dbReference type="ARBA" id="ARBA00001971"/>
    </source>
</evidence>
<evidence type="ECO:0000256" key="12">
    <source>
        <dbReference type="ARBA" id="ARBA00023033"/>
    </source>
</evidence>
<feature type="transmembrane region" description="Helical" evidence="15">
    <location>
        <begin position="386"/>
        <end position="405"/>
    </location>
</feature>
<dbReference type="PRINTS" id="PR00463">
    <property type="entry name" value="EP450I"/>
</dbReference>
<evidence type="ECO:0000256" key="11">
    <source>
        <dbReference type="ARBA" id="ARBA00023004"/>
    </source>
</evidence>
<gene>
    <name evidence="17" type="ORF">LSAT_V11C500229450</name>
</gene>
<dbReference type="InterPro" id="IPR045304">
    <property type="entry name" value="LbH_SAT"/>
</dbReference>
<feature type="transmembrane region" description="Helical" evidence="15">
    <location>
        <begin position="897"/>
        <end position="916"/>
    </location>
</feature>
<dbReference type="EC" id="2.3.1.30" evidence="5"/>
<evidence type="ECO:0000256" key="8">
    <source>
        <dbReference type="ARBA" id="ARBA00022679"/>
    </source>
</evidence>
<organism evidence="17 18">
    <name type="scientific">Lactuca sativa</name>
    <name type="common">Garden lettuce</name>
    <dbReference type="NCBI Taxonomy" id="4236"/>
    <lineage>
        <taxon>Eukaryota</taxon>
        <taxon>Viridiplantae</taxon>
        <taxon>Streptophyta</taxon>
        <taxon>Embryophyta</taxon>
        <taxon>Tracheophyta</taxon>
        <taxon>Spermatophyta</taxon>
        <taxon>Magnoliopsida</taxon>
        <taxon>eudicotyledons</taxon>
        <taxon>Gunneridae</taxon>
        <taxon>Pentapetalae</taxon>
        <taxon>asterids</taxon>
        <taxon>campanulids</taxon>
        <taxon>Asterales</taxon>
        <taxon>Asteraceae</taxon>
        <taxon>Cichorioideae</taxon>
        <taxon>Cichorieae</taxon>
        <taxon>Lactucinae</taxon>
        <taxon>Lactuca</taxon>
    </lineage>
</organism>
<dbReference type="InterPro" id="IPR017972">
    <property type="entry name" value="Cyt_P450_CS"/>
</dbReference>
<evidence type="ECO:0000256" key="5">
    <source>
        <dbReference type="ARBA" id="ARBA00013266"/>
    </source>
</evidence>
<evidence type="ECO:0000256" key="15">
    <source>
        <dbReference type="SAM" id="Phobius"/>
    </source>
</evidence>
<keyword evidence="11 14" id="KW-0408">Iron</keyword>
<dbReference type="InterPro" id="IPR011004">
    <property type="entry name" value="Trimer_LpxA-like_sf"/>
</dbReference>
<dbReference type="FunFam" id="1.10.630.10:FF:000008">
    <property type="entry name" value="Cytochrome P450 71D8"/>
    <property type="match status" value="2"/>
</dbReference>
<feature type="domain" description="Serine acetyltransferase N-terminal" evidence="16">
    <location>
        <begin position="105"/>
        <end position="209"/>
    </location>
</feature>
<dbReference type="InterPro" id="IPR002401">
    <property type="entry name" value="Cyt_P450_E_grp-I"/>
</dbReference>
<keyword evidence="15" id="KW-0472">Membrane</keyword>
<comment type="cofactor">
    <cofactor evidence="1 14">
        <name>heme</name>
        <dbReference type="ChEBI" id="CHEBI:30413"/>
    </cofactor>
</comment>
<evidence type="ECO:0000256" key="4">
    <source>
        <dbReference type="ARBA" id="ARBA00010617"/>
    </source>
</evidence>
<dbReference type="GO" id="GO:0005506">
    <property type="term" value="F:iron ion binding"/>
    <property type="evidence" value="ECO:0007669"/>
    <property type="project" value="InterPro"/>
</dbReference>
<keyword evidence="12" id="KW-0503">Monooxygenase</keyword>
<dbReference type="GO" id="GO:0020037">
    <property type="term" value="F:heme binding"/>
    <property type="evidence" value="ECO:0007669"/>
    <property type="project" value="InterPro"/>
</dbReference>
<evidence type="ECO:0000256" key="3">
    <source>
        <dbReference type="ARBA" id="ARBA00007274"/>
    </source>
</evidence>
<comment type="caution">
    <text evidence="17">The sequence shown here is derived from an EMBL/GenBank/DDBJ whole genome shotgun (WGS) entry which is preliminary data.</text>
</comment>
<keyword evidence="8" id="KW-0808">Transferase</keyword>
<dbReference type="InterPro" id="IPR005881">
    <property type="entry name" value="Ser_O-AcTrfase"/>
</dbReference>
<dbReference type="SUPFAM" id="SSF48264">
    <property type="entry name" value="Cytochrome P450"/>
    <property type="match status" value="2"/>
</dbReference>
<name>A0A9R1VJ95_LACSA</name>
<comment type="similarity">
    <text evidence="4">Belongs to the cytochrome P450 family.</text>
</comment>
<comment type="similarity">
    <text evidence="3">Belongs to the transferase hexapeptide repeat family.</text>
</comment>
<dbReference type="CDD" id="cd03354">
    <property type="entry name" value="LbH_SAT"/>
    <property type="match status" value="1"/>
</dbReference>
<evidence type="ECO:0000256" key="13">
    <source>
        <dbReference type="ARBA" id="ARBA00023315"/>
    </source>
</evidence>
<keyword evidence="6" id="KW-0028">Amino-acid biosynthesis</keyword>
<dbReference type="PROSITE" id="PS00101">
    <property type="entry name" value="HEXAPEP_TRANSFERASES"/>
    <property type="match status" value="1"/>
</dbReference>
<keyword evidence="9 14" id="KW-0479">Metal-binding</keyword>
<dbReference type="InterPro" id="IPR018357">
    <property type="entry name" value="Hexapep_transf_CS"/>
</dbReference>
<dbReference type="InterPro" id="IPR001451">
    <property type="entry name" value="Hexapep"/>
</dbReference>
<evidence type="ECO:0000256" key="9">
    <source>
        <dbReference type="ARBA" id="ARBA00022723"/>
    </source>
</evidence>
<accession>A0A9R1VJ95</accession>
<dbReference type="NCBIfam" id="NF041874">
    <property type="entry name" value="EPS_EpsC"/>
    <property type="match status" value="1"/>
</dbReference>
<keyword evidence="15" id="KW-1133">Transmembrane helix</keyword>
<protein>
    <recommendedName>
        <fullName evidence="5">serine O-acetyltransferase</fullName>
        <ecNumber evidence="5">2.3.1.30</ecNumber>
    </recommendedName>
</protein>
<dbReference type="FunFam" id="2.160.10.10:FF:000002">
    <property type="entry name" value="Serine acetyltransferase"/>
    <property type="match status" value="1"/>
</dbReference>
<dbReference type="Pfam" id="PF00067">
    <property type="entry name" value="p450"/>
    <property type="match status" value="2"/>
</dbReference>
<keyword evidence="7 14" id="KW-0349">Heme</keyword>
<evidence type="ECO:0000256" key="14">
    <source>
        <dbReference type="PIRSR" id="PIRSR602401-1"/>
    </source>
</evidence>
<keyword evidence="13" id="KW-0012">Acyltransferase</keyword>
<dbReference type="CDD" id="cd11072">
    <property type="entry name" value="CYP71-like"/>
    <property type="match status" value="2"/>
</dbReference>
<dbReference type="GO" id="GO:0005737">
    <property type="term" value="C:cytoplasm"/>
    <property type="evidence" value="ECO:0007669"/>
    <property type="project" value="InterPro"/>
</dbReference>
<keyword evidence="15" id="KW-0812">Transmembrane</keyword>
<dbReference type="PRINTS" id="PR00385">
    <property type="entry name" value="P450"/>
</dbReference>
<dbReference type="SMART" id="SM00971">
    <property type="entry name" value="SATase_N"/>
    <property type="match status" value="1"/>
</dbReference>
<sequence length="1392" mass="155794">MFGEYYINCVIAFLGTKVSLLTSVLHHRLHSKSLNFVGSLPHFYPLSHPQIPFTDSPKQQDDQLAVCVHDSRAQVLDQFFCIPISTIHTESSSKHGTDKQDDDDIWLIMKDEARSDVDQEPILSDYYSRSILSHHTMESALSHHLSTKLGSSSLPSRTLHDLFMDVLTGDQDIVGAVKDDLKAVKERDPACLSYVHCFLHFKGFLGCQAHRVAHKLWSQNRKILAVLIQNRVSEVLALDIHPGAKIGSGILFDHATGVVVGETAVIGDNVSILHNVTLGGTGKSCGDRHPKIGDGVLIGAGTCVLGNVRIGEGAKIGAGSVVLKDLPARTTAVGNPAKLIGGKDNPVKLDKIPSHTMDHTSHIEFYDYVKYRITLKTSLTCLMEPVFFSSQMIIFSFFILMFMLLRRLSKRKCSNPCLPPGPWKLPIIGNIHHLGSCLPHQRLRELAETYGPLMHLQLGELSVMVVSSPETAKEVMKTHDVNFADRPYLFASSVICNGATNLTFAPYGDYWRRLRKICSMELLSPMRVQSFTSTREEEVSKLIKSISEHVGSPIDLSQRIFSLTYGITARVAFGKKCKHQESFIALVKEASAAASGFNVSDLYPSSTMLPLLTGFKAKLEKIRGRFEEITGNIIEEHQAKKGETIVGDVDEDLVDVLLRYQEHGDVQTFPLSIANIKAVILDIFSGGSETSSTAVEWAMSEMLKHPRILEKAQTEIREIVTRRGRVDGTCIQELVFLKLVIKETLRLHPPAPLLLPRESRERCEINGYEIPAKTKVIVNAWAIGRDPIWWKDPERFHPERFLSSSIDYYKGINFEYIPFGGGRRVCPGMSFGLANVELPLIKLLYHFDWKLPDGMTSEDLDMNETHNLNIAVFTYEILLVSYSLFSFQNPITTLMELSFGLFPILSAFTLLVLMILKLLKQSKPKLPPGPWKLPVIGSVHHLAGSLPHHRLRDLADKHGALMHLQLGELSVFVASSPETAKQVMKTHDAIFANRPFHLSAYVMGYNGAGIMFSSYGEYWRQLRKICTLELLSSKQVQSLRWVREEEVSKFINSISEGSSINLGKSLSSLIYGITARAAFGKKCKEQDAFISLVNESVALGAGFGITDLFPSWKLLAFFSKTRPKLDKIHQQFDQILSNVIEEHKISADGEDEADKDLVDVLLKVQKRGDLGIPLSTDDIKAVILDIFSAGSESSSIIVEWAMSELLKNPQIMNKAQAEVRQVFDKRGTFDEKGIQELEFLELVIKETLRLHPPGPLGLPRENSERCEMKGFEIPVKSRVIVNTWAINRDPKYWDEPESFHPERFRNSSLDYRGLDFKYIPFGAGRRICPGISYGLANVELPLASLLYHFDWKLADGTDNKDLDMTEAFGVTVGRKNDLILIPTAYKPVYKSM</sequence>
<dbReference type="PANTHER" id="PTHR47955:SF8">
    <property type="entry name" value="CYTOCHROME P450 71D11-LIKE"/>
    <property type="match status" value="1"/>
</dbReference>
<dbReference type="EMBL" id="NBSK02000005">
    <property type="protein sequence ID" value="KAJ0205688.1"/>
    <property type="molecule type" value="Genomic_DNA"/>
</dbReference>
<evidence type="ECO:0000313" key="18">
    <source>
        <dbReference type="Proteomes" id="UP000235145"/>
    </source>
</evidence>
<dbReference type="SUPFAM" id="SSF51161">
    <property type="entry name" value="Trimeric LpxA-like enzymes"/>
    <property type="match status" value="1"/>
</dbReference>
<dbReference type="Proteomes" id="UP000235145">
    <property type="component" value="Unassembled WGS sequence"/>
</dbReference>
<dbReference type="GO" id="GO:0016705">
    <property type="term" value="F:oxidoreductase activity, acting on paired donors, with incorporation or reduction of molecular oxygen"/>
    <property type="evidence" value="ECO:0007669"/>
    <property type="project" value="InterPro"/>
</dbReference>
<dbReference type="PANTHER" id="PTHR47955">
    <property type="entry name" value="CYTOCHROME P450 FAMILY 71 PROTEIN"/>
    <property type="match status" value="1"/>
</dbReference>
<keyword evidence="18" id="KW-1185">Reference proteome</keyword>
<keyword evidence="10" id="KW-0560">Oxidoreductase</keyword>
<evidence type="ECO:0000256" key="7">
    <source>
        <dbReference type="ARBA" id="ARBA00022617"/>
    </source>
</evidence>
<dbReference type="Gene3D" id="2.160.10.10">
    <property type="entry name" value="Hexapeptide repeat proteins"/>
    <property type="match status" value="1"/>
</dbReference>
<dbReference type="GO" id="GO:0009001">
    <property type="term" value="F:serine O-acetyltransferase activity"/>
    <property type="evidence" value="ECO:0007669"/>
    <property type="project" value="UniProtKB-EC"/>
</dbReference>
<dbReference type="PROSITE" id="PS00086">
    <property type="entry name" value="CYTOCHROME_P450"/>
    <property type="match status" value="2"/>
</dbReference>
<dbReference type="InterPro" id="IPR001128">
    <property type="entry name" value="Cyt_P450"/>
</dbReference>
<comment type="pathway">
    <text evidence="2">Amino-acid biosynthesis; L-cysteine biosynthesis; L-cysteine from L-serine: step 1/2.</text>
</comment>
<reference evidence="17 18" key="1">
    <citation type="journal article" date="2017" name="Nat. Commun.">
        <title>Genome assembly with in vitro proximity ligation data and whole-genome triplication in lettuce.</title>
        <authorList>
            <person name="Reyes-Chin-Wo S."/>
            <person name="Wang Z."/>
            <person name="Yang X."/>
            <person name="Kozik A."/>
            <person name="Arikit S."/>
            <person name="Song C."/>
            <person name="Xia L."/>
            <person name="Froenicke L."/>
            <person name="Lavelle D.O."/>
            <person name="Truco M.J."/>
            <person name="Xia R."/>
            <person name="Zhu S."/>
            <person name="Xu C."/>
            <person name="Xu H."/>
            <person name="Xu X."/>
            <person name="Cox K."/>
            <person name="Korf I."/>
            <person name="Meyers B.C."/>
            <person name="Michelmore R.W."/>
        </authorList>
    </citation>
    <scope>NUCLEOTIDE SEQUENCE [LARGE SCALE GENOMIC DNA]</scope>
    <source>
        <strain evidence="18">cv. Salinas</strain>
        <tissue evidence="17">Seedlings</tissue>
    </source>
</reference>